<dbReference type="GO" id="GO:0000139">
    <property type="term" value="C:Golgi membrane"/>
    <property type="evidence" value="ECO:0007669"/>
    <property type="project" value="UniProtKB-SubCell"/>
</dbReference>
<reference evidence="6 7" key="1">
    <citation type="journal article" date="2013" name="BMC Genomics">
        <title>The miniature genome of a carnivorous plant Genlisea aurea contains a low number of genes and short non-coding sequences.</title>
        <authorList>
            <person name="Leushkin E.V."/>
            <person name="Sutormin R.A."/>
            <person name="Nabieva E.R."/>
            <person name="Penin A.A."/>
            <person name="Kondrashov A.S."/>
            <person name="Logacheva M.D."/>
        </authorList>
    </citation>
    <scope>NUCLEOTIDE SEQUENCE [LARGE SCALE GENOMIC DNA]</scope>
</reference>
<evidence type="ECO:0000256" key="5">
    <source>
        <dbReference type="RuleBase" id="RU362027"/>
    </source>
</evidence>
<dbReference type="Gene3D" id="3.90.550.10">
    <property type="entry name" value="Spore Coat Polysaccharide Biosynthesis Protein SpsA, Chain A"/>
    <property type="match status" value="1"/>
</dbReference>
<evidence type="ECO:0000313" key="6">
    <source>
        <dbReference type="EMBL" id="EPS67336.1"/>
    </source>
</evidence>
<protein>
    <recommendedName>
        <fullName evidence="5">Hexosyltransferase</fullName>
        <ecNumber evidence="5">2.4.1.-</ecNumber>
    </recommendedName>
</protein>
<dbReference type="SUPFAM" id="SSF53448">
    <property type="entry name" value="Nucleotide-diphospho-sugar transferases"/>
    <property type="match status" value="1"/>
</dbReference>
<dbReference type="InterPro" id="IPR029993">
    <property type="entry name" value="GAUT"/>
</dbReference>
<gene>
    <name evidence="6" type="ORF">M569_07439</name>
</gene>
<dbReference type="OrthoDB" id="411524at2759"/>
<dbReference type="GO" id="GO:0047262">
    <property type="term" value="F:polygalacturonate 4-alpha-galacturonosyltransferase activity"/>
    <property type="evidence" value="ECO:0007669"/>
    <property type="project" value="InterPro"/>
</dbReference>
<dbReference type="GO" id="GO:0045489">
    <property type="term" value="P:pectin biosynthetic process"/>
    <property type="evidence" value="ECO:0007669"/>
    <property type="project" value="UniProtKB-UniPathway"/>
</dbReference>
<comment type="similarity">
    <text evidence="2 5">Belongs to the glycosyltransferase 8 family.</text>
</comment>
<feature type="non-terminal residue" evidence="6">
    <location>
        <position position="1"/>
    </location>
</feature>
<evidence type="ECO:0000256" key="2">
    <source>
        <dbReference type="ARBA" id="ARBA00006351"/>
    </source>
</evidence>
<keyword evidence="3 5" id="KW-0328">Glycosyltransferase</keyword>
<keyword evidence="7" id="KW-1185">Reference proteome</keyword>
<accession>S8CR83</accession>
<evidence type="ECO:0000256" key="1">
    <source>
        <dbReference type="ARBA" id="ARBA00004877"/>
    </source>
</evidence>
<keyword evidence="5" id="KW-0333">Golgi apparatus</keyword>
<sequence length="409" mass="46914">KNFKDLVDDMTLNRQDIHSFAWKSKAMIAKMEYLVKQAKWEETYNWYLSTRSTSRSLHCLALNLAEEYATNVEARSLLPLPQHFHRLTDRSLQHVVVLTDNVLAACAVVSSTARASRDPGRLVFHVITDKKTYAPMNAWFATNAAETGAVVEVKGLHQYDWSGEVNVSIEKMMEVHRRIWRFKYASLKTLMAFNDHELSVLNPSSTSLLNHLRMYLPELFPDLEKVVLLDDDVVVQRDLSSLWDLEMDRKVLGAVVHSECPGRRYADYFDFTDGIISSMADPERCGWLFGVNVFDLERWRRTNITSSYHQWLQLYLKASSPLWNGAGVLPPALLAFHDQVHPIDPSWQLSGLGERYPPRLDDRDAEAAAGVLHFSGPGKPWLEIAPEELRNLWSRYVDSSNEHIRRCGI</sequence>
<keyword evidence="4 6" id="KW-0808">Transferase</keyword>
<dbReference type="Proteomes" id="UP000015453">
    <property type="component" value="Unassembled WGS sequence"/>
</dbReference>
<dbReference type="InterPro" id="IPR029044">
    <property type="entry name" value="Nucleotide-diphossugar_trans"/>
</dbReference>
<comment type="subcellular location">
    <subcellularLocation>
        <location evidence="5">Golgi apparatus membrane</location>
        <topology evidence="5">Single-pass type II membrane protein</topology>
    </subcellularLocation>
</comment>
<dbReference type="InterPro" id="IPR002495">
    <property type="entry name" value="Glyco_trans_8"/>
</dbReference>
<dbReference type="UniPathway" id="UPA00845"/>
<dbReference type="AlphaFoldDB" id="S8CR83"/>
<keyword evidence="5" id="KW-0961">Cell wall biogenesis/degradation</keyword>
<organism evidence="6 7">
    <name type="scientific">Genlisea aurea</name>
    <dbReference type="NCBI Taxonomy" id="192259"/>
    <lineage>
        <taxon>Eukaryota</taxon>
        <taxon>Viridiplantae</taxon>
        <taxon>Streptophyta</taxon>
        <taxon>Embryophyta</taxon>
        <taxon>Tracheophyta</taxon>
        <taxon>Spermatophyta</taxon>
        <taxon>Magnoliopsida</taxon>
        <taxon>eudicotyledons</taxon>
        <taxon>Gunneridae</taxon>
        <taxon>Pentapetalae</taxon>
        <taxon>asterids</taxon>
        <taxon>lamiids</taxon>
        <taxon>Lamiales</taxon>
        <taxon>Lentibulariaceae</taxon>
        <taxon>Genlisea</taxon>
    </lineage>
</organism>
<dbReference type="PANTHER" id="PTHR32116">
    <property type="entry name" value="GALACTURONOSYLTRANSFERASE 4-RELATED"/>
    <property type="match status" value="1"/>
</dbReference>
<comment type="caution">
    <text evidence="6">The sequence shown here is derived from an EMBL/GenBank/DDBJ whole genome shotgun (WGS) entry which is preliminary data.</text>
</comment>
<dbReference type="EMBL" id="AUSU01003166">
    <property type="protein sequence ID" value="EPS67336.1"/>
    <property type="molecule type" value="Genomic_DNA"/>
</dbReference>
<dbReference type="Pfam" id="PF01501">
    <property type="entry name" value="Glyco_transf_8"/>
    <property type="match status" value="1"/>
</dbReference>
<evidence type="ECO:0000256" key="4">
    <source>
        <dbReference type="ARBA" id="ARBA00022679"/>
    </source>
</evidence>
<dbReference type="PANTHER" id="PTHR32116:SF30">
    <property type="entry name" value="GALACTURONOSYLTRANSFERASE 15-RELATED"/>
    <property type="match status" value="1"/>
</dbReference>
<evidence type="ECO:0000313" key="7">
    <source>
        <dbReference type="Proteomes" id="UP000015453"/>
    </source>
</evidence>
<feature type="non-terminal residue" evidence="6">
    <location>
        <position position="409"/>
    </location>
</feature>
<comment type="pathway">
    <text evidence="1 5">Glycan metabolism; pectin biosynthesis.</text>
</comment>
<evidence type="ECO:0000256" key="3">
    <source>
        <dbReference type="ARBA" id="ARBA00022676"/>
    </source>
</evidence>
<dbReference type="GO" id="GO:0071555">
    <property type="term" value="P:cell wall organization"/>
    <property type="evidence" value="ECO:0007669"/>
    <property type="project" value="UniProtKB-KW"/>
</dbReference>
<name>S8CR83_9LAMI</name>
<proteinExistence type="inferred from homology"/>
<dbReference type="EC" id="2.4.1.-" evidence="5"/>